<dbReference type="RefSeq" id="WP_089898081.1">
    <property type="nucleotide sequence ID" value="NZ_FOCI01000001.1"/>
</dbReference>
<evidence type="ECO:0000256" key="1">
    <source>
        <dbReference type="SAM" id="Phobius"/>
    </source>
</evidence>
<dbReference type="STRING" id="245187.SAMN04488003_101393"/>
<name>A0A1H7Z2R8_9RHOB</name>
<keyword evidence="3" id="KW-1185">Reference proteome</keyword>
<accession>A0A1H7Z2R8</accession>
<sequence>MTVLIWVGAAISVLGLAGVVWSIVGVARARRQGLDDAALRARIGRMMPVNLASFMSAMLGLMMVLVGVILS</sequence>
<reference evidence="2 3" key="1">
    <citation type="submission" date="2016-10" db="EMBL/GenBank/DDBJ databases">
        <authorList>
            <person name="de Groot N.N."/>
        </authorList>
    </citation>
    <scope>NUCLEOTIDE SEQUENCE [LARGE SCALE GENOMIC DNA]</scope>
    <source>
        <strain evidence="2 3">DSM 16213</strain>
    </source>
</reference>
<gene>
    <name evidence="2" type="ORF">SAMN04488003_101393</name>
</gene>
<dbReference type="Proteomes" id="UP000199585">
    <property type="component" value="Unassembled WGS sequence"/>
</dbReference>
<organism evidence="2 3">
    <name type="scientific">Loktanella fryxellensis</name>
    <dbReference type="NCBI Taxonomy" id="245187"/>
    <lineage>
        <taxon>Bacteria</taxon>
        <taxon>Pseudomonadati</taxon>
        <taxon>Pseudomonadota</taxon>
        <taxon>Alphaproteobacteria</taxon>
        <taxon>Rhodobacterales</taxon>
        <taxon>Roseobacteraceae</taxon>
        <taxon>Loktanella</taxon>
    </lineage>
</organism>
<keyword evidence="1" id="KW-1133">Transmembrane helix</keyword>
<protein>
    <submittedName>
        <fullName evidence="2">Uncharacterized protein</fullName>
    </submittedName>
</protein>
<dbReference type="OrthoDB" id="7875737at2"/>
<dbReference type="AlphaFoldDB" id="A0A1H7Z2R8"/>
<evidence type="ECO:0000313" key="2">
    <source>
        <dbReference type="EMBL" id="SEM51759.1"/>
    </source>
</evidence>
<feature type="transmembrane region" description="Helical" evidence="1">
    <location>
        <begin position="6"/>
        <end position="27"/>
    </location>
</feature>
<proteinExistence type="predicted"/>
<evidence type="ECO:0000313" key="3">
    <source>
        <dbReference type="Proteomes" id="UP000199585"/>
    </source>
</evidence>
<keyword evidence="1" id="KW-0812">Transmembrane</keyword>
<keyword evidence="1" id="KW-0472">Membrane</keyword>
<feature type="transmembrane region" description="Helical" evidence="1">
    <location>
        <begin position="48"/>
        <end position="70"/>
    </location>
</feature>
<dbReference type="EMBL" id="FOCI01000001">
    <property type="protein sequence ID" value="SEM51759.1"/>
    <property type="molecule type" value="Genomic_DNA"/>
</dbReference>